<feature type="domain" description="J" evidence="2">
    <location>
        <begin position="9"/>
        <end position="74"/>
    </location>
</feature>
<proteinExistence type="predicted"/>
<dbReference type="Pfam" id="PF00226">
    <property type="entry name" value="DnaJ"/>
    <property type="match status" value="1"/>
</dbReference>
<evidence type="ECO:0000256" key="1">
    <source>
        <dbReference type="SAM" id="MobiDB-lite"/>
    </source>
</evidence>
<comment type="caution">
    <text evidence="3">The sequence shown here is derived from an EMBL/GenBank/DDBJ whole genome shotgun (WGS) entry which is preliminary data.</text>
</comment>
<protein>
    <submittedName>
        <fullName evidence="3">Heat shock protein DnaJ N-terminal</fullName>
    </submittedName>
</protein>
<accession>A0A9W9GGY4</accession>
<dbReference type="Gene3D" id="1.10.287.110">
    <property type="entry name" value="DnaJ domain"/>
    <property type="match status" value="1"/>
</dbReference>
<dbReference type="InterPro" id="IPR001623">
    <property type="entry name" value="DnaJ_domain"/>
</dbReference>
<organism evidence="3 4">
    <name type="scientific">Penicillium bovifimosum</name>
    <dbReference type="NCBI Taxonomy" id="126998"/>
    <lineage>
        <taxon>Eukaryota</taxon>
        <taxon>Fungi</taxon>
        <taxon>Dikarya</taxon>
        <taxon>Ascomycota</taxon>
        <taxon>Pezizomycotina</taxon>
        <taxon>Eurotiomycetes</taxon>
        <taxon>Eurotiomycetidae</taxon>
        <taxon>Eurotiales</taxon>
        <taxon>Aspergillaceae</taxon>
        <taxon>Penicillium</taxon>
    </lineage>
</organism>
<reference evidence="3" key="2">
    <citation type="journal article" date="2023" name="IMA Fungus">
        <title>Comparative genomic study of the Penicillium genus elucidates a diverse pangenome and 15 lateral gene transfer events.</title>
        <authorList>
            <person name="Petersen C."/>
            <person name="Sorensen T."/>
            <person name="Nielsen M.R."/>
            <person name="Sondergaard T.E."/>
            <person name="Sorensen J.L."/>
            <person name="Fitzpatrick D.A."/>
            <person name="Frisvad J.C."/>
            <person name="Nielsen K.L."/>
        </authorList>
    </citation>
    <scope>NUCLEOTIDE SEQUENCE</scope>
    <source>
        <strain evidence="3">IBT 22155</strain>
    </source>
</reference>
<evidence type="ECO:0000313" key="4">
    <source>
        <dbReference type="Proteomes" id="UP001149079"/>
    </source>
</evidence>
<dbReference type="Proteomes" id="UP001149079">
    <property type="component" value="Unassembled WGS sequence"/>
</dbReference>
<keyword evidence="3" id="KW-0346">Stress response</keyword>
<sequence length="221" mass="24905">MSSLKVTIDAYAILAVARDASAQEINAAYKRLALKFHPDHAGNTEANNEKIREINEAVEVLRDPKSRGRLDAQLNVNRKRARAPDEFSSSCSGRAKRERRSECPSERQFQNQSQDQSERSWTNHWESNFFPQESYMRSHAAGAGLGEEASKAQEELLKELRKEQMCDRMKRDIIRLMGGSCGPDFDTLLAWVINNSIGEMEADHAKNVCTFPGSMVGQVQT</sequence>
<dbReference type="PRINTS" id="PR00625">
    <property type="entry name" value="JDOMAIN"/>
</dbReference>
<dbReference type="SUPFAM" id="SSF46565">
    <property type="entry name" value="Chaperone J-domain"/>
    <property type="match status" value="1"/>
</dbReference>
<dbReference type="AlphaFoldDB" id="A0A9W9GGY4"/>
<dbReference type="SMART" id="SM00271">
    <property type="entry name" value="DnaJ"/>
    <property type="match status" value="1"/>
</dbReference>
<dbReference type="RefSeq" id="XP_056516807.1">
    <property type="nucleotide sequence ID" value="XM_056670434.1"/>
</dbReference>
<feature type="compositionally biased region" description="Polar residues" evidence="1">
    <location>
        <begin position="107"/>
        <end position="121"/>
    </location>
</feature>
<name>A0A9W9GGY4_9EURO</name>
<dbReference type="EMBL" id="JAPQKL010000008">
    <property type="protein sequence ID" value="KAJ5120303.1"/>
    <property type="molecule type" value="Genomic_DNA"/>
</dbReference>
<dbReference type="GeneID" id="81409605"/>
<dbReference type="InterPro" id="IPR036869">
    <property type="entry name" value="J_dom_sf"/>
</dbReference>
<keyword evidence="4" id="KW-1185">Reference proteome</keyword>
<gene>
    <name evidence="3" type="ORF">N7515_009691</name>
</gene>
<dbReference type="InterPro" id="IPR050817">
    <property type="entry name" value="DjlA_DnaK_co-chaperone"/>
</dbReference>
<feature type="region of interest" description="Disordered" evidence="1">
    <location>
        <begin position="76"/>
        <end position="121"/>
    </location>
</feature>
<reference evidence="3" key="1">
    <citation type="submission" date="2022-11" db="EMBL/GenBank/DDBJ databases">
        <authorList>
            <person name="Petersen C."/>
        </authorList>
    </citation>
    <scope>NUCLEOTIDE SEQUENCE</scope>
    <source>
        <strain evidence="3">IBT 22155</strain>
    </source>
</reference>
<dbReference type="PROSITE" id="PS50076">
    <property type="entry name" value="DNAJ_2"/>
    <property type="match status" value="1"/>
</dbReference>
<evidence type="ECO:0000259" key="2">
    <source>
        <dbReference type="PROSITE" id="PS50076"/>
    </source>
</evidence>
<evidence type="ECO:0000313" key="3">
    <source>
        <dbReference type="EMBL" id="KAJ5120303.1"/>
    </source>
</evidence>
<dbReference type="OrthoDB" id="442087at2759"/>
<dbReference type="CDD" id="cd06257">
    <property type="entry name" value="DnaJ"/>
    <property type="match status" value="1"/>
</dbReference>
<dbReference type="PANTHER" id="PTHR24074">
    <property type="entry name" value="CO-CHAPERONE PROTEIN DJLA"/>
    <property type="match status" value="1"/>
</dbReference>